<reference evidence="9" key="1">
    <citation type="submission" date="2023-07" db="EMBL/GenBank/DDBJ databases">
        <authorList>
            <consortium name="AG Swart"/>
            <person name="Singh M."/>
            <person name="Singh A."/>
            <person name="Seah K."/>
            <person name="Emmerich C."/>
        </authorList>
    </citation>
    <scope>NUCLEOTIDE SEQUENCE</scope>
    <source>
        <strain evidence="9">DP1</strain>
    </source>
</reference>
<dbReference type="InterPro" id="IPR000719">
    <property type="entry name" value="Prot_kinase_dom"/>
</dbReference>
<evidence type="ECO:0000313" key="10">
    <source>
        <dbReference type="Proteomes" id="UP001295684"/>
    </source>
</evidence>
<protein>
    <recommendedName>
        <fullName evidence="8">Protein kinase domain-containing protein</fullName>
    </recommendedName>
</protein>
<dbReference type="InterPro" id="IPR008271">
    <property type="entry name" value="Ser/Thr_kinase_AS"/>
</dbReference>
<dbReference type="PROSITE" id="PS00107">
    <property type="entry name" value="PROTEIN_KINASE_ATP"/>
    <property type="match status" value="1"/>
</dbReference>
<dbReference type="Proteomes" id="UP001295684">
    <property type="component" value="Unassembled WGS sequence"/>
</dbReference>
<dbReference type="PROSITE" id="PS50011">
    <property type="entry name" value="PROTEIN_KINASE_DOM"/>
    <property type="match status" value="1"/>
</dbReference>
<dbReference type="SUPFAM" id="SSF56112">
    <property type="entry name" value="Protein kinase-like (PK-like)"/>
    <property type="match status" value="1"/>
</dbReference>
<keyword evidence="1" id="KW-0723">Serine/threonine-protein kinase</keyword>
<evidence type="ECO:0000256" key="4">
    <source>
        <dbReference type="ARBA" id="ARBA00022741"/>
    </source>
</evidence>
<dbReference type="InterPro" id="IPR017441">
    <property type="entry name" value="Protein_kinase_ATP_BS"/>
</dbReference>
<keyword evidence="3" id="KW-0808">Transferase</keyword>
<dbReference type="InterPro" id="IPR011009">
    <property type="entry name" value="Kinase-like_dom_sf"/>
</dbReference>
<feature type="binding site" evidence="7">
    <location>
        <position position="172"/>
    </location>
    <ligand>
        <name>ATP</name>
        <dbReference type="ChEBI" id="CHEBI:30616"/>
    </ligand>
</feature>
<dbReference type="EMBL" id="CAMPGE010002070">
    <property type="protein sequence ID" value="CAI2360876.1"/>
    <property type="molecule type" value="Genomic_DNA"/>
</dbReference>
<name>A0AAD1U2P6_EUPCR</name>
<keyword evidence="10" id="KW-1185">Reference proteome</keyword>
<evidence type="ECO:0000256" key="5">
    <source>
        <dbReference type="ARBA" id="ARBA00022777"/>
    </source>
</evidence>
<dbReference type="GO" id="GO:0004674">
    <property type="term" value="F:protein serine/threonine kinase activity"/>
    <property type="evidence" value="ECO:0007669"/>
    <property type="project" value="UniProtKB-KW"/>
</dbReference>
<keyword evidence="2" id="KW-0597">Phosphoprotein</keyword>
<keyword evidence="5" id="KW-0418">Kinase</keyword>
<comment type="caution">
    <text evidence="9">The sequence shown here is derived from an EMBL/GenBank/DDBJ whole genome shotgun (WGS) entry which is preliminary data.</text>
</comment>
<dbReference type="PROSITE" id="PS00108">
    <property type="entry name" value="PROTEIN_KINASE_ST"/>
    <property type="match status" value="1"/>
</dbReference>
<dbReference type="Gene3D" id="3.30.200.20">
    <property type="entry name" value="Phosphorylase Kinase, domain 1"/>
    <property type="match status" value="1"/>
</dbReference>
<dbReference type="PANTHER" id="PTHR24351">
    <property type="entry name" value="RIBOSOMAL PROTEIN S6 KINASE"/>
    <property type="match status" value="1"/>
</dbReference>
<dbReference type="Pfam" id="PF00069">
    <property type="entry name" value="Pkinase"/>
    <property type="match status" value="1"/>
</dbReference>
<organism evidence="9 10">
    <name type="scientific">Euplotes crassus</name>
    <dbReference type="NCBI Taxonomy" id="5936"/>
    <lineage>
        <taxon>Eukaryota</taxon>
        <taxon>Sar</taxon>
        <taxon>Alveolata</taxon>
        <taxon>Ciliophora</taxon>
        <taxon>Intramacronucleata</taxon>
        <taxon>Spirotrichea</taxon>
        <taxon>Hypotrichia</taxon>
        <taxon>Euplotida</taxon>
        <taxon>Euplotidae</taxon>
        <taxon>Moneuplotes</taxon>
    </lineage>
</organism>
<accession>A0AAD1U2P6</accession>
<evidence type="ECO:0000313" key="9">
    <source>
        <dbReference type="EMBL" id="CAI2360876.1"/>
    </source>
</evidence>
<evidence type="ECO:0000256" key="3">
    <source>
        <dbReference type="ARBA" id="ARBA00022679"/>
    </source>
</evidence>
<keyword evidence="4 7" id="KW-0547">Nucleotide-binding</keyword>
<proteinExistence type="predicted"/>
<dbReference type="FunFam" id="1.10.510.10:FF:000048">
    <property type="entry name" value="Protein kinase C"/>
    <property type="match status" value="1"/>
</dbReference>
<dbReference type="CDD" id="cd05123">
    <property type="entry name" value="STKc_AGC"/>
    <property type="match status" value="1"/>
</dbReference>
<dbReference type="Gene3D" id="1.10.510.10">
    <property type="entry name" value="Transferase(Phosphotransferase) domain 1"/>
    <property type="match status" value="1"/>
</dbReference>
<evidence type="ECO:0000256" key="2">
    <source>
        <dbReference type="ARBA" id="ARBA00022553"/>
    </source>
</evidence>
<dbReference type="GO" id="GO:0005524">
    <property type="term" value="F:ATP binding"/>
    <property type="evidence" value="ECO:0007669"/>
    <property type="project" value="UniProtKB-UniRule"/>
</dbReference>
<keyword evidence="6 7" id="KW-0067">ATP-binding</keyword>
<sequence length="628" mass="73115">MGQIQALSSLNTKYDLQRPSTARPEAKHVDKHFNVVLEEGIIEEISIPDPDLTVGWLLSEVSRRYQHYARENGTKRAEEKVVVALKSAEFYPTLDTYLESLDNVIAPIKHNTTFDVHFAKLSDHQQNFIKMASVGPEDFEYLKVIGQGSYSHVVIARKKDSGKQYAVKVIKKKLFKEVGRETFISESEINKKFQDTPFVIDTYYAFQTEEEMFLVMELCPGGTLFDFLKRLPGSNRVNLDIVRFYIAEIIISLEFVHAQNVMYRDLKPENILIDLDGHIKLSDFGLSKALESRNQMSETFCGSPEYLAPEMVFGLKHTRSLDFYTLGCLAYEIIFGYPPYFSDNVENLGERLLKEKLYFPRGVNRNAKNLIKWLLEKDPDKRPLEFSEVKNHPFFEKVHWGKLAKREVAPPFVPDLYKVDFERCFLDIPINQALNMECLPVIIEGDEESVRIESSAKKNSNSKNYAKSMRLDRINRKVDIDLSKTVQKDKNPDWIDEFDFESHPESEIMNRNHLNLALRESLHRNEDAITKLNTIYSDNFEEFEDEMKNNNSCIILQRNMDFKFKDFKEENDIFFQETRYNSFLTTHTPRRMKRSLRQCKSADITLYLDQDIPLAEKVLKKPKNGVGE</sequence>
<dbReference type="SMART" id="SM00220">
    <property type="entry name" value="S_TKc"/>
    <property type="match status" value="1"/>
</dbReference>
<evidence type="ECO:0000259" key="8">
    <source>
        <dbReference type="PROSITE" id="PS50011"/>
    </source>
</evidence>
<evidence type="ECO:0000256" key="1">
    <source>
        <dbReference type="ARBA" id="ARBA00022527"/>
    </source>
</evidence>
<feature type="domain" description="Protein kinase" evidence="8">
    <location>
        <begin position="139"/>
        <end position="395"/>
    </location>
</feature>
<evidence type="ECO:0000256" key="7">
    <source>
        <dbReference type="PROSITE-ProRule" id="PRU10141"/>
    </source>
</evidence>
<dbReference type="AlphaFoldDB" id="A0AAD1U2P6"/>
<evidence type="ECO:0000256" key="6">
    <source>
        <dbReference type="ARBA" id="ARBA00022840"/>
    </source>
</evidence>
<gene>
    <name evidence="9" type="ORF">ECRASSUSDP1_LOCUS2183</name>
</gene>
<dbReference type="InterPro" id="IPR045270">
    <property type="entry name" value="STKc_AGC"/>
</dbReference>